<dbReference type="RefSeq" id="WP_114465246.1">
    <property type="nucleotide sequence ID" value="NZ_QPJK01000001.1"/>
</dbReference>
<dbReference type="Proteomes" id="UP000252884">
    <property type="component" value="Unassembled WGS sequence"/>
</dbReference>
<evidence type="ECO:0000256" key="1">
    <source>
        <dbReference type="SAM" id="SignalP"/>
    </source>
</evidence>
<sequence>MRRFLSVVLMLVLVLQATWSAAAEVCRHEPTTAEAHFGHHVHLDAHEPAQAENGPQVPHLDCVGCHGGMCAALLGWPAALPTGLPDLRHATPYQRSITDGLPERLIRPPHRFLA</sequence>
<feature type="signal peptide" evidence="1">
    <location>
        <begin position="1"/>
        <end position="22"/>
    </location>
</feature>
<dbReference type="AlphaFoldDB" id="A0A368Y6H5"/>
<proteinExistence type="predicted"/>
<accession>A0A368Y6H5</accession>
<dbReference type="EMBL" id="QPJK01000001">
    <property type="protein sequence ID" value="RCW75695.1"/>
    <property type="molecule type" value="Genomic_DNA"/>
</dbReference>
<protein>
    <recommendedName>
        <fullName evidence="4">Cobalt-zinc-cadmium efflux system protein</fullName>
    </recommendedName>
</protein>
<gene>
    <name evidence="2" type="ORF">DES41_101290</name>
</gene>
<organism evidence="2 3">
    <name type="scientific">Pseudorhodoferax soli</name>
    <dbReference type="NCBI Taxonomy" id="545864"/>
    <lineage>
        <taxon>Bacteria</taxon>
        <taxon>Pseudomonadati</taxon>
        <taxon>Pseudomonadota</taxon>
        <taxon>Betaproteobacteria</taxon>
        <taxon>Burkholderiales</taxon>
        <taxon>Comamonadaceae</taxon>
    </lineage>
</organism>
<name>A0A368Y6H5_9BURK</name>
<evidence type="ECO:0008006" key="4">
    <source>
        <dbReference type="Google" id="ProtNLM"/>
    </source>
</evidence>
<keyword evidence="3" id="KW-1185">Reference proteome</keyword>
<dbReference type="OrthoDB" id="6717343at2"/>
<keyword evidence="1" id="KW-0732">Signal</keyword>
<evidence type="ECO:0000313" key="3">
    <source>
        <dbReference type="Proteomes" id="UP000252884"/>
    </source>
</evidence>
<comment type="caution">
    <text evidence="2">The sequence shown here is derived from an EMBL/GenBank/DDBJ whole genome shotgun (WGS) entry which is preliminary data.</text>
</comment>
<feature type="chain" id="PRO_5016596054" description="Cobalt-zinc-cadmium efflux system protein" evidence="1">
    <location>
        <begin position="23"/>
        <end position="114"/>
    </location>
</feature>
<evidence type="ECO:0000313" key="2">
    <source>
        <dbReference type="EMBL" id="RCW75695.1"/>
    </source>
</evidence>
<reference evidence="2 3" key="1">
    <citation type="submission" date="2018-07" db="EMBL/GenBank/DDBJ databases">
        <title>Genomic Encyclopedia of Type Strains, Phase IV (KMG-IV): sequencing the most valuable type-strain genomes for metagenomic binning, comparative biology and taxonomic classification.</title>
        <authorList>
            <person name="Goeker M."/>
        </authorList>
    </citation>
    <scope>NUCLEOTIDE SEQUENCE [LARGE SCALE GENOMIC DNA]</scope>
    <source>
        <strain evidence="2 3">DSM 21634</strain>
    </source>
</reference>